<feature type="compositionally biased region" description="Basic and acidic residues" evidence="1">
    <location>
        <begin position="310"/>
        <end position="326"/>
    </location>
</feature>
<sequence length="326" mass="37583">MASSKRTNNDSFIEMVKCNPVLYDMSLTDYKNIFMKNKIWDEIGEKCNISGDEAKMKWKNLRDTYGKYLKTTKTTTGQSALSYSRYSKWQWASSMEFLKDHIGFAPTDTNVAREEESVSDTQNITEPESYNENSTQRSSSVSSSERYTSRSGSRKRTSVNEHPVDKVITYLNTKADKLSSIEHVMLGYAKTIDRFSERRKIITKMKIAQVMMEAELEEEQERSLQRETTLRSYYTTEPNTSQNDRCMSQQSCYSRSEPNTSQNDRCMSQQSCYSRSPQSTNDSELQSALRCIQDNALSPLAPSLTGEGLDYEHEIDYDQQKHSEIK</sequence>
<feature type="region of interest" description="Disordered" evidence="1">
    <location>
        <begin position="301"/>
        <end position="326"/>
    </location>
</feature>
<dbReference type="GO" id="GO:0005667">
    <property type="term" value="C:transcription regulator complex"/>
    <property type="evidence" value="ECO:0007669"/>
    <property type="project" value="TreeGrafter"/>
</dbReference>
<dbReference type="InterPro" id="IPR006578">
    <property type="entry name" value="MADF-dom"/>
</dbReference>
<dbReference type="SMART" id="SM00595">
    <property type="entry name" value="MADF"/>
    <property type="match status" value="1"/>
</dbReference>
<accession>A0AAU9TTP1</accession>
<feature type="domain" description="MADF" evidence="2">
    <location>
        <begin position="11"/>
        <end position="103"/>
    </location>
</feature>
<proteinExistence type="predicted"/>
<keyword evidence="4" id="KW-1185">Reference proteome</keyword>
<evidence type="ECO:0000259" key="2">
    <source>
        <dbReference type="PROSITE" id="PS51029"/>
    </source>
</evidence>
<dbReference type="PANTHER" id="PTHR12243">
    <property type="entry name" value="MADF DOMAIN TRANSCRIPTION FACTOR"/>
    <property type="match status" value="1"/>
</dbReference>
<dbReference type="Pfam" id="PF10545">
    <property type="entry name" value="MADF_DNA_bdg"/>
    <property type="match status" value="1"/>
</dbReference>
<dbReference type="PANTHER" id="PTHR12243:SF67">
    <property type="entry name" value="COREPRESSOR OF PANGOLIN, ISOFORM A-RELATED"/>
    <property type="match status" value="1"/>
</dbReference>
<dbReference type="Proteomes" id="UP001153954">
    <property type="component" value="Unassembled WGS sequence"/>
</dbReference>
<feature type="compositionally biased region" description="Polar residues" evidence="1">
    <location>
        <begin position="119"/>
        <end position="133"/>
    </location>
</feature>
<dbReference type="AlphaFoldDB" id="A0AAU9TTP1"/>
<feature type="region of interest" description="Disordered" evidence="1">
    <location>
        <begin position="233"/>
        <end position="279"/>
    </location>
</feature>
<protein>
    <recommendedName>
        <fullName evidence="2">MADF domain-containing protein</fullName>
    </recommendedName>
</protein>
<evidence type="ECO:0000313" key="4">
    <source>
        <dbReference type="Proteomes" id="UP001153954"/>
    </source>
</evidence>
<gene>
    <name evidence="3" type="ORF">EEDITHA_LOCUS5057</name>
</gene>
<dbReference type="GO" id="GO:0005634">
    <property type="term" value="C:nucleus"/>
    <property type="evidence" value="ECO:0007669"/>
    <property type="project" value="TreeGrafter"/>
</dbReference>
<organism evidence="3 4">
    <name type="scientific">Euphydryas editha</name>
    <name type="common">Edith's checkerspot</name>
    <dbReference type="NCBI Taxonomy" id="104508"/>
    <lineage>
        <taxon>Eukaryota</taxon>
        <taxon>Metazoa</taxon>
        <taxon>Ecdysozoa</taxon>
        <taxon>Arthropoda</taxon>
        <taxon>Hexapoda</taxon>
        <taxon>Insecta</taxon>
        <taxon>Pterygota</taxon>
        <taxon>Neoptera</taxon>
        <taxon>Endopterygota</taxon>
        <taxon>Lepidoptera</taxon>
        <taxon>Glossata</taxon>
        <taxon>Ditrysia</taxon>
        <taxon>Papilionoidea</taxon>
        <taxon>Nymphalidae</taxon>
        <taxon>Nymphalinae</taxon>
        <taxon>Euphydryas</taxon>
    </lineage>
</organism>
<dbReference type="EMBL" id="CAKOGL010000007">
    <property type="protein sequence ID" value="CAH2088950.1"/>
    <property type="molecule type" value="Genomic_DNA"/>
</dbReference>
<name>A0AAU9TTP1_EUPED</name>
<evidence type="ECO:0000256" key="1">
    <source>
        <dbReference type="SAM" id="MobiDB-lite"/>
    </source>
</evidence>
<dbReference type="InterPro" id="IPR039353">
    <property type="entry name" value="TF_Adf1"/>
</dbReference>
<feature type="region of interest" description="Disordered" evidence="1">
    <location>
        <begin position="109"/>
        <end position="160"/>
    </location>
</feature>
<evidence type="ECO:0000313" key="3">
    <source>
        <dbReference type="EMBL" id="CAH2088950.1"/>
    </source>
</evidence>
<feature type="compositionally biased region" description="Low complexity" evidence="1">
    <location>
        <begin position="134"/>
        <end position="151"/>
    </location>
</feature>
<dbReference type="PROSITE" id="PS51029">
    <property type="entry name" value="MADF"/>
    <property type="match status" value="1"/>
</dbReference>
<dbReference type="GO" id="GO:0006357">
    <property type="term" value="P:regulation of transcription by RNA polymerase II"/>
    <property type="evidence" value="ECO:0007669"/>
    <property type="project" value="TreeGrafter"/>
</dbReference>
<comment type="caution">
    <text evidence="3">The sequence shown here is derived from an EMBL/GenBank/DDBJ whole genome shotgun (WGS) entry which is preliminary data.</text>
</comment>
<reference evidence="3" key="1">
    <citation type="submission" date="2022-03" db="EMBL/GenBank/DDBJ databases">
        <authorList>
            <person name="Tunstrom K."/>
        </authorList>
    </citation>
    <scope>NUCLEOTIDE SEQUENCE</scope>
</reference>